<evidence type="ECO:0000313" key="11">
    <source>
        <dbReference type="Proteomes" id="UP000694867"/>
    </source>
</evidence>
<keyword evidence="4 10" id="KW-0812">Transmembrane</keyword>
<dbReference type="InterPro" id="IPR002076">
    <property type="entry name" value="ELO_fam"/>
</dbReference>
<dbReference type="GO" id="GO:0005789">
    <property type="term" value="C:endoplasmic reticulum membrane"/>
    <property type="evidence" value="ECO:0007669"/>
    <property type="project" value="TreeGrafter"/>
</dbReference>
<evidence type="ECO:0000313" key="12">
    <source>
        <dbReference type="RefSeq" id="XP_003737667.1"/>
    </source>
</evidence>
<feature type="transmembrane region" description="Helical" evidence="10">
    <location>
        <begin position="148"/>
        <end position="164"/>
    </location>
</feature>
<evidence type="ECO:0000256" key="7">
    <source>
        <dbReference type="ARBA" id="ARBA00023098"/>
    </source>
</evidence>
<name>A0AAJ6QMP7_9ACAR</name>
<feature type="transmembrane region" description="Helical" evidence="10">
    <location>
        <begin position="239"/>
        <end position="261"/>
    </location>
</feature>
<accession>A0AAJ6QMP7</accession>
<reference evidence="12" key="1">
    <citation type="submission" date="2025-08" db="UniProtKB">
        <authorList>
            <consortium name="RefSeq"/>
        </authorList>
    </citation>
    <scope>IDENTIFICATION</scope>
</reference>
<dbReference type="GO" id="GO:0034626">
    <property type="term" value="P:fatty acid elongation, polyunsaturated fatty acid"/>
    <property type="evidence" value="ECO:0007669"/>
    <property type="project" value="TreeGrafter"/>
</dbReference>
<dbReference type="KEGG" id="goe:100903915"/>
<evidence type="ECO:0000256" key="5">
    <source>
        <dbReference type="ARBA" id="ARBA00022832"/>
    </source>
</evidence>
<evidence type="ECO:0000256" key="4">
    <source>
        <dbReference type="ARBA" id="ARBA00022692"/>
    </source>
</evidence>
<evidence type="ECO:0000256" key="1">
    <source>
        <dbReference type="ARBA" id="ARBA00004141"/>
    </source>
</evidence>
<keyword evidence="3 10" id="KW-0808">Transferase</keyword>
<feature type="transmembrane region" description="Helical" evidence="10">
    <location>
        <begin position="29"/>
        <end position="51"/>
    </location>
</feature>
<comment type="catalytic activity">
    <reaction evidence="10">
        <text>a very-long-chain acyl-CoA + malonyl-CoA + H(+) = a very-long-chain 3-oxoacyl-CoA + CO2 + CoA</text>
        <dbReference type="Rhea" id="RHEA:32727"/>
        <dbReference type="ChEBI" id="CHEBI:15378"/>
        <dbReference type="ChEBI" id="CHEBI:16526"/>
        <dbReference type="ChEBI" id="CHEBI:57287"/>
        <dbReference type="ChEBI" id="CHEBI:57384"/>
        <dbReference type="ChEBI" id="CHEBI:90725"/>
        <dbReference type="ChEBI" id="CHEBI:90736"/>
        <dbReference type="EC" id="2.3.1.199"/>
    </reaction>
</comment>
<dbReference type="GO" id="GO:0019367">
    <property type="term" value="P:fatty acid elongation, saturated fatty acid"/>
    <property type="evidence" value="ECO:0007669"/>
    <property type="project" value="TreeGrafter"/>
</dbReference>
<keyword evidence="6 10" id="KW-1133">Transmembrane helix</keyword>
<feature type="transmembrane region" description="Helical" evidence="10">
    <location>
        <begin position="215"/>
        <end position="233"/>
    </location>
</feature>
<dbReference type="GO" id="GO:0034625">
    <property type="term" value="P:fatty acid elongation, monounsaturated fatty acid"/>
    <property type="evidence" value="ECO:0007669"/>
    <property type="project" value="TreeGrafter"/>
</dbReference>
<dbReference type="EC" id="2.3.1.199" evidence="10"/>
<dbReference type="PANTHER" id="PTHR11157">
    <property type="entry name" value="FATTY ACID ACYL TRANSFERASE-RELATED"/>
    <property type="match status" value="1"/>
</dbReference>
<evidence type="ECO:0000256" key="6">
    <source>
        <dbReference type="ARBA" id="ARBA00022989"/>
    </source>
</evidence>
<dbReference type="AlphaFoldDB" id="A0AAJ6QMP7"/>
<keyword evidence="8 10" id="KW-0472">Membrane</keyword>
<sequence length="273" mass="31911">MTTLNTSATAAYSASEMWTYFWQMGDQRIMHWGLMGSPLKVLSVIGFYLLFSTRLGPYLMKDRPPMNIRPIVIAYNVFMVLASFYFCGLTVYYAYFKAQYSLICAGNDSWTNPWAHKMFHYGWWYLMLKVGELLDTVFFVFMKKATHISFLHLLHHSLALWTVWLDLNLGISGQVALFPILNTSVHVVMYTYYGLSALPVHMRPNLWWKKYVTQFQIVQFLMLMIHGAVPLVYDCNFPRYFASLMVFEAGLFAYLFSDFYVKTYLKASPKKVE</sequence>
<dbReference type="GO" id="GO:0030148">
    <property type="term" value="P:sphingolipid biosynthetic process"/>
    <property type="evidence" value="ECO:0007669"/>
    <property type="project" value="TreeGrafter"/>
</dbReference>
<keyword evidence="11" id="KW-1185">Reference proteome</keyword>
<feature type="transmembrane region" description="Helical" evidence="10">
    <location>
        <begin position="176"/>
        <end position="195"/>
    </location>
</feature>
<keyword evidence="2 10" id="KW-0444">Lipid biosynthesis</keyword>
<keyword evidence="5 10" id="KW-0276">Fatty acid metabolism</keyword>
<organism evidence="11 12">
    <name type="scientific">Galendromus occidentalis</name>
    <name type="common">western predatory mite</name>
    <dbReference type="NCBI Taxonomy" id="34638"/>
    <lineage>
        <taxon>Eukaryota</taxon>
        <taxon>Metazoa</taxon>
        <taxon>Ecdysozoa</taxon>
        <taxon>Arthropoda</taxon>
        <taxon>Chelicerata</taxon>
        <taxon>Arachnida</taxon>
        <taxon>Acari</taxon>
        <taxon>Parasitiformes</taxon>
        <taxon>Mesostigmata</taxon>
        <taxon>Gamasina</taxon>
        <taxon>Phytoseioidea</taxon>
        <taxon>Phytoseiidae</taxon>
        <taxon>Typhlodrominae</taxon>
        <taxon>Galendromus</taxon>
    </lineage>
</organism>
<dbReference type="Pfam" id="PF01151">
    <property type="entry name" value="ELO"/>
    <property type="match status" value="1"/>
</dbReference>
<keyword evidence="7 10" id="KW-0443">Lipid metabolism</keyword>
<dbReference type="GeneID" id="100903915"/>
<dbReference type="GO" id="GO:0042761">
    <property type="term" value="P:very long-chain fatty acid biosynthetic process"/>
    <property type="evidence" value="ECO:0007669"/>
    <property type="project" value="TreeGrafter"/>
</dbReference>
<evidence type="ECO:0000256" key="9">
    <source>
        <dbReference type="ARBA" id="ARBA00023160"/>
    </source>
</evidence>
<gene>
    <name evidence="12" type="primary">LOC100903915</name>
</gene>
<keyword evidence="9 10" id="KW-0275">Fatty acid biosynthesis</keyword>
<dbReference type="PANTHER" id="PTHR11157:SF69">
    <property type="entry name" value="ELONGATION OF VERY LONG CHAIN FATTY ACIDS PROTEIN 7"/>
    <property type="match status" value="1"/>
</dbReference>
<dbReference type="RefSeq" id="XP_003737667.1">
    <property type="nucleotide sequence ID" value="XM_003737619.2"/>
</dbReference>
<feature type="transmembrane region" description="Helical" evidence="10">
    <location>
        <begin position="72"/>
        <end position="95"/>
    </location>
</feature>
<feature type="transmembrane region" description="Helical" evidence="10">
    <location>
        <begin position="122"/>
        <end position="141"/>
    </location>
</feature>
<comment type="subcellular location">
    <subcellularLocation>
        <location evidence="1">Membrane</location>
        <topology evidence="1">Multi-pass membrane protein</topology>
    </subcellularLocation>
</comment>
<evidence type="ECO:0000256" key="8">
    <source>
        <dbReference type="ARBA" id="ARBA00023136"/>
    </source>
</evidence>
<evidence type="ECO:0000256" key="3">
    <source>
        <dbReference type="ARBA" id="ARBA00022679"/>
    </source>
</evidence>
<proteinExistence type="inferred from homology"/>
<dbReference type="Proteomes" id="UP000694867">
    <property type="component" value="Unplaced"/>
</dbReference>
<protein>
    <recommendedName>
        <fullName evidence="10">Elongation of very long chain fatty acids protein</fullName>
        <ecNumber evidence="10">2.3.1.199</ecNumber>
    </recommendedName>
    <alternativeName>
        <fullName evidence="10">Very-long-chain 3-oxoacyl-CoA synthase</fullName>
    </alternativeName>
</protein>
<dbReference type="GO" id="GO:0009922">
    <property type="term" value="F:fatty acid elongase activity"/>
    <property type="evidence" value="ECO:0007669"/>
    <property type="project" value="UniProtKB-EC"/>
</dbReference>
<comment type="similarity">
    <text evidence="10">Belongs to the ELO family.</text>
</comment>
<evidence type="ECO:0000256" key="10">
    <source>
        <dbReference type="RuleBase" id="RU361115"/>
    </source>
</evidence>
<evidence type="ECO:0000256" key="2">
    <source>
        <dbReference type="ARBA" id="ARBA00022516"/>
    </source>
</evidence>